<name>A0A4Y7I564_PAPSO</name>
<proteinExistence type="predicted"/>
<reference evidence="1 2" key="1">
    <citation type="journal article" date="2018" name="Science">
        <title>The opium poppy genome and morphinan production.</title>
        <authorList>
            <person name="Guo L."/>
            <person name="Winzer T."/>
            <person name="Yang X."/>
            <person name="Li Y."/>
            <person name="Ning Z."/>
            <person name="He Z."/>
            <person name="Teodor R."/>
            <person name="Lu Y."/>
            <person name="Bowser T.A."/>
            <person name="Graham I.A."/>
            <person name="Ye K."/>
        </authorList>
    </citation>
    <scope>NUCLEOTIDE SEQUENCE [LARGE SCALE GENOMIC DNA]</scope>
    <source>
        <strain evidence="2">cv. HN1</strain>
        <tissue evidence="1">Leaves</tissue>
    </source>
</reference>
<protein>
    <submittedName>
        <fullName evidence="1">Uncharacterized protein</fullName>
    </submittedName>
</protein>
<dbReference type="AlphaFoldDB" id="A0A4Y7I564"/>
<dbReference type="Gramene" id="RZC43914">
    <property type="protein sequence ID" value="RZC43914"/>
    <property type="gene ID" value="C5167_036867"/>
</dbReference>
<gene>
    <name evidence="1" type="ORF">C5167_036867</name>
</gene>
<evidence type="ECO:0000313" key="1">
    <source>
        <dbReference type="EMBL" id="RZC43914.1"/>
    </source>
</evidence>
<dbReference type="EMBL" id="CM010715">
    <property type="protein sequence ID" value="RZC43914.1"/>
    <property type="molecule type" value="Genomic_DNA"/>
</dbReference>
<accession>A0A4Y7I564</accession>
<dbReference type="STRING" id="3469.A0A4Y7I564"/>
<keyword evidence="2" id="KW-1185">Reference proteome</keyword>
<sequence length="133" mass="14825">MLMIAQLGRRTPADAWLLNPETYDWYAVEFVELSPGGGYLNEVRRGNAKKSDNMVPLWDLSIESSNIGCSAVHGLPVSTPMIASSILRQQGLLSPLKEGFSRFLWISPLGAVNFAGYKLAQKEMDKRRRAINK</sequence>
<organism evidence="1 2">
    <name type="scientific">Papaver somniferum</name>
    <name type="common">Opium poppy</name>
    <dbReference type="NCBI Taxonomy" id="3469"/>
    <lineage>
        <taxon>Eukaryota</taxon>
        <taxon>Viridiplantae</taxon>
        <taxon>Streptophyta</taxon>
        <taxon>Embryophyta</taxon>
        <taxon>Tracheophyta</taxon>
        <taxon>Spermatophyta</taxon>
        <taxon>Magnoliopsida</taxon>
        <taxon>Ranunculales</taxon>
        <taxon>Papaveraceae</taxon>
        <taxon>Papaveroideae</taxon>
        <taxon>Papaver</taxon>
    </lineage>
</organism>
<evidence type="ECO:0000313" key="2">
    <source>
        <dbReference type="Proteomes" id="UP000316621"/>
    </source>
</evidence>
<dbReference type="Proteomes" id="UP000316621">
    <property type="component" value="Chromosome 1"/>
</dbReference>